<dbReference type="EMBL" id="MUZR01000045">
    <property type="protein sequence ID" value="OOC09537.1"/>
    <property type="molecule type" value="Genomic_DNA"/>
</dbReference>
<protein>
    <recommendedName>
        <fullName evidence="3">Transferrin-binding protein B C-lobe/N-lobe beta barrel domain-containing protein</fullName>
    </recommendedName>
</protein>
<comment type="caution">
    <text evidence="1">The sequence shown here is derived from an EMBL/GenBank/DDBJ whole genome shotgun (WGS) entry which is preliminary data.</text>
</comment>
<dbReference type="Proteomes" id="UP000189177">
    <property type="component" value="Unassembled WGS sequence"/>
</dbReference>
<evidence type="ECO:0008006" key="3">
    <source>
        <dbReference type="Google" id="ProtNLM"/>
    </source>
</evidence>
<reference evidence="1 2" key="1">
    <citation type="submission" date="2017-02" db="EMBL/GenBank/DDBJ databases">
        <title>Genomic diversity within the haloalkaliphilic genus Thioalkalivibrio.</title>
        <authorList>
            <person name="Ahn A.-C."/>
            <person name="Meier-Kolthoff J."/>
            <person name="Overmars L."/>
            <person name="Richter M."/>
            <person name="Woyke T."/>
            <person name="Sorokin D.Y."/>
            <person name="Muyzer G."/>
        </authorList>
    </citation>
    <scope>NUCLEOTIDE SEQUENCE [LARGE SCALE GENOMIC DNA]</scope>
    <source>
        <strain evidence="1 2">HL17</strain>
    </source>
</reference>
<dbReference type="RefSeq" id="WP_143592256.1">
    <property type="nucleotide sequence ID" value="NZ_MUZR01000045.1"/>
</dbReference>
<proteinExistence type="predicted"/>
<sequence length="240" mass="25016">MRATEPPEVAEPASYGFVTGQYSEPGTLDFYAGRFLQSPLSLGDDRQLLQAEDGEAFLDPDLAIETFVVDSDDTGTTGTAEIGDASVSWGRWTDADVQRLNDIEPYDSGGNDSFTWITSTGVIHDPADLPGTGTASYSDVGIEGTGMFAIDAGSLAVDFGAATIGATLEFGGGEQLQTTGGSVAITEFHADGIPLEYGTNVQGRLAGRFVGSDAEGAIAGYEIRQDGQFVGTGVIAFEQD</sequence>
<organism evidence="1 2">
    <name type="scientific">Thioalkalivibrio halophilus</name>
    <dbReference type="NCBI Taxonomy" id="252474"/>
    <lineage>
        <taxon>Bacteria</taxon>
        <taxon>Pseudomonadati</taxon>
        <taxon>Pseudomonadota</taxon>
        <taxon>Gammaproteobacteria</taxon>
        <taxon>Chromatiales</taxon>
        <taxon>Ectothiorhodospiraceae</taxon>
        <taxon>Thioalkalivibrio</taxon>
    </lineage>
</organism>
<name>A0A1V2ZWM8_9GAMM</name>
<dbReference type="STRING" id="252474.B1A74_10395"/>
<gene>
    <name evidence="1" type="ORF">B1A74_10395</name>
</gene>
<keyword evidence="2" id="KW-1185">Reference proteome</keyword>
<dbReference type="OrthoDB" id="7028389at2"/>
<evidence type="ECO:0000313" key="2">
    <source>
        <dbReference type="Proteomes" id="UP000189177"/>
    </source>
</evidence>
<accession>A0A1V2ZWM8</accession>
<dbReference type="AlphaFoldDB" id="A0A1V2ZWM8"/>
<evidence type="ECO:0000313" key="1">
    <source>
        <dbReference type="EMBL" id="OOC09537.1"/>
    </source>
</evidence>